<reference evidence="3 4" key="1">
    <citation type="journal article" date="2020" name="ISME J.">
        <title>Uncovering the hidden diversity of litter-decomposition mechanisms in mushroom-forming fungi.</title>
        <authorList>
            <person name="Floudas D."/>
            <person name="Bentzer J."/>
            <person name="Ahren D."/>
            <person name="Johansson T."/>
            <person name="Persson P."/>
            <person name="Tunlid A."/>
        </authorList>
    </citation>
    <scope>NUCLEOTIDE SEQUENCE [LARGE SCALE GENOMIC DNA]</scope>
    <source>
        <strain evidence="3 4">CBS 406.79</strain>
    </source>
</reference>
<dbReference type="AlphaFoldDB" id="A0A8H5GVS8"/>
<keyword evidence="1" id="KW-1133">Transmembrane helix</keyword>
<evidence type="ECO:0000259" key="2">
    <source>
        <dbReference type="Pfam" id="PF20152"/>
    </source>
</evidence>
<feature type="transmembrane region" description="Helical" evidence="1">
    <location>
        <begin position="6"/>
        <end position="21"/>
    </location>
</feature>
<dbReference type="Proteomes" id="UP000518752">
    <property type="component" value="Unassembled WGS sequence"/>
</dbReference>
<evidence type="ECO:0000313" key="4">
    <source>
        <dbReference type="Proteomes" id="UP000518752"/>
    </source>
</evidence>
<dbReference type="OrthoDB" id="3010870at2759"/>
<accession>A0A8H5GVS8</accession>
<feature type="transmembrane region" description="Helical" evidence="1">
    <location>
        <begin position="68"/>
        <end position="88"/>
    </location>
</feature>
<proteinExistence type="predicted"/>
<keyword evidence="1" id="KW-0472">Membrane</keyword>
<evidence type="ECO:0000256" key="1">
    <source>
        <dbReference type="SAM" id="Phobius"/>
    </source>
</evidence>
<protein>
    <recommendedName>
        <fullName evidence="2">DUF6534 domain-containing protein</fullName>
    </recommendedName>
</protein>
<name>A0A8H5GVS8_9AGAR</name>
<dbReference type="Pfam" id="PF20152">
    <property type="entry name" value="DUF6534"/>
    <property type="match status" value="1"/>
</dbReference>
<dbReference type="PANTHER" id="PTHR40465:SF1">
    <property type="entry name" value="DUF6534 DOMAIN-CONTAINING PROTEIN"/>
    <property type="match status" value="1"/>
</dbReference>
<dbReference type="EMBL" id="JAACJN010000114">
    <property type="protein sequence ID" value="KAF5371894.1"/>
    <property type="molecule type" value="Genomic_DNA"/>
</dbReference>
<gene>
    <name evidence="3" type="ORF">D9757_010582</name>
</gene>
<dbReference type="PANTHER" id="PTHR40465">
    <property type="entry name" value="CHROMOSOME 1, WHOLE GENOME SHOTGUN SEQUENCE"/>
    <property type="match status" value="1"/>
</dbReference>
<comment type="caution">
    <text evidence="3">The sequence shown here is derived from an EMBL/GenBank/DDBJ whole genome shotgun (WGS) entry which is preliminary data.</text>
</comment>
<evidence type="ECO:0000313" key="3">
    <source>
        <dbReference type="EMBL" id="KAF5371894.1"/>
    </source>
</evidence>
<feature type="domain" description="DUF6534" evidence="2">
    <location>
        <begin position="6"/>
        <end position="92"/>
    </location>
</feature>
<sequence length="159" mass="17540">MWLASSSACDVIITITMIFLLKKSNSQVKETKMILSRMVRILVESGFVTAILFIADLCIFVSFPAKIYHIAICDGLANAHSITLLISLNSRSRLIGSTTVYNPKSDWDVVQNSLHFATFPSNSEGQTHDSEDSFNRLEFSEMHDSSTRSAGAFNAEGVV</sequence>
<keyword evidence="4" id="KW-1185">Reference proteome</keyword>
<dbReference type="InterPro" id="IPR045339">
    <property type="entry name" value="DUF6534"/>
</dbReference>
<organism evidence="3 4">
    <name type="scientific">Collybiopsis confluens</name>
    <dbReference type="NCBI Taxonomy" id="2823264"/>
    <lineage>
        <taxon>Eukaryota</taxon>
        <taxon>Fungi</taxon>
        <taxon>Dikarya</taxon>
        <taxon>Basidiomycota</taxon>
        <taxon>Agaricomycotina</taxon>
        <taxon>Agaricomycetes</taxon>
        <taxon>Agaricomycetidae</taxon>
        <taxon>Agaricales</taxon>
        <taxon>Marasmiineae</taxon>
        <taxon>Omphalotaceae</taxon>
        <taxon>Collybiopsis</taxon>
    </lineage>
</organism>
<feature type="transmembrane region" description="Helical" evidence="1">
    <location>
        <begin position="41"/>
        <end position="62"/>
    </location>
</feature>
<keyword evidence="1" id="KW-0812">Transmembrane</keyword>